<evidence type="ECO:0000313" key="4">
    <source>
        <dbReference type="Proteomes" id="UP000029382"/>
    </source>
</evidence>
<evidence type="ECO:0000256" key="1">
    <source>
        <dbReference type="SAM" id="Phobius"/>
    </source>
</evidence>
<evidence type="ECO:0000313" key="2">
    <source>
        <dbReference type="EMBL" id="KFN88613.1"/>
    </source>
</evidence>
<dbReference type="EMBL" id="FOTG01000006">
    <property type="protein sequence ID" value="SFL28062.1"/>
    <property type="molecule type" value="Genomic_DNA"/>
</dbReference>
<feature type="transmembrane region" description="Helical" evidence="1">
    <location>
        <begin position="41"/>
        <end position="73"/>
    </location>
</feature>
<dbReference type="AlphaFoldDB" id="A0A091CBH9"/>
<feature type="transmembrane region" description="Helical" evidence="1">
    <location>
        <begin position="149"/>
        <end position="168"/>
    </location>
</feature>
<reference evidence="3 5" key="2">
    <citation type="submission" date="2016-10" db="EMBL/GenBank/DDBJ databases">
        <authorList>
            <person name="Varghese N."/>
            <person name="Submissions S."/>
        </authorList>
    </citation>
    <scope>NUCLEOTIDE SEQUENCE [LARGE SCALE GENOMIC DNA]</scope>
    <source>
        <strain evidence="3 5">JB1</strain>
    </source>
</reference>
<reference evidence="2 4" key="1">
    <citation type="journal article" date="2014" name="Genome Announc.">
        <title>Draft Genome Sequences of Streptococcus bovis Strains ATCC 33317 and JB1.</title>
        <authorList>
            <person name="Benahmed F.H."/>
            <person name="Gopinath G.R."/>
            <person name="Harbottle H."/>
            <person name="Cotta M.A."/>
            <person name="Luo Y."/>
            <person name="Henderson C."/>
            <person name="Teri P."/>
            <person name="Soppet D."/>
            <person name="Rasmussen M."/>
            <person name="Whitehead T.R."/>
            <person name="Davidson M."/>
        </authorList>
    </citation>
    <scope>NUCLEOTIDE SEQUENCE [LARGE SCALE GENOMIC DNA]</scope>
    <source>
        <strain evidence="2 4">JB1</strain>
    </source>
</reference>
<accession>A0A091CBH9</accession>
<protein>
    <submittedName>
        <fullName evidence="2">Uncharacterized protein</fullName>
    </submittedName>
</protein>
<keyword evidence="1" id="KW-1133">Transmembrane helix</keyword>
<proteinExistence type="predicted"/>
<feature type="transmembrane region" description="Helical" evidence="1">
    <location>
        <begin position="93"/>
        <end position="111"/>
    </location>
</feature>
<dbReference type="RefSeq" id="WP_039696121.1">
    <property type="nucleotide sequence ID" value="NZ_AUZH01000011.1"/>
</dbReference>
<evidence type="ECO:0000313" key="3">
    <source>
        <dbReference type="EMBL" id="SFL28062.1"/>
    </source>
</evidence>
<keyword evidence="5" id="KW-1185">Reference proteome</keyword>
<organism evidence="2 4">
    <name type="scientific">Streptococcus equinus JB1</name>
    <dbReference type="NCBI Taxonomy" id="1294274"/>
    <lineage>
        <taxon>Bacteria</taxon>
        <taxon>Bacillati</taxon>
        <taxon>Bacillota</taxon>
        <taxon>Bacilli</taxon>
        <taxon>Lactobacillales</taxon>
        <taxon>Streptococcaceae</taxon>
        <taxon>Streptococcus</taxon>
    </lineage>
</organism>
<feature type="transmembrane region" description="Helical" evidence="1">
    <location>
        <begin position="123"/>
        <end position="143"/>
    </location>
</feature>
<dbReference type="Proteomes" id="UP000182793">
    <property type="component" value="Unassembled WGS sequence"/>
</dbReference>
<dbReference type="EMBL" id="AUZH01000011">
    <property type="protein sequence ID" value="KFN88613.1"/>
    <property type="molecule type" value="Genomic_DNA"/>
</dbReference>
<evidence type="ECO:0000313" key="5">
    <source>
        <dbReference type="Proteomes" id="UP000182793"/>
    </source>
</evidence>
<keyword evidence="1" id="KW-0472">Membrane</keyword>
<feature type="transmembrane region" description="Helical" evidence="1">
    <location>
        <begin position="231"/>
        <end position="255"/>
    </location>
</feature>
<dbReference type="Proteomes" id="UP000029382">
    <property type="component" value="Unassembled WGS sequence"/>
</dbReference>
<sequence>MKKSIFNASFEESLNLEDDGFLQYYEKEQNEKVKKLSQKRFSALIASLTSLILTFLFPIGLNFILVAIIMTFRDDAKNLTIPISKHELLTEKVYLYCLLLWLLLVLIGKIIKRSYLLPYRLHFHTITYLIWLIFEVDLAAIEITLPTLTVWGVLTFFALLFLLWYWMIRMKYHSLKERLYTEKSGITKGDKIAKALSIYGGAFLGVALLIKQVLLLFMGNFSTSLKGLGLLFTWFILNVGVLAMLAFMEVPYYLYAYYKWKYPEEYREWEGKSLEEWYGKKYLKKHKELLEHE</sequence>
<comment type="caution">
    <text evidence="2">The sequence shown here is derived from an EMBL/GenBank/DDBJ whole genome shotgun (WGS) entry which is preliminary data.</text>
</comment>
<gene>
    <name evidence="2" type="ORF">H702_01735</name>
    <name evidence="3" type="ORF">SAMN02910290_01171</name>
</gene>
<feature type="transmembrane region" description="Helical" evidence="1">
    <location>
        <begin position="196"/>
        <end position="219"/>
    </location>
</feature>
<name>A0A091CBH9_STREI</name>
<keyword evidence="1" id="KW-0812">Transmembrane</keyword>